<dbReference type="Proteomes" id="UP000001940">
    <property type="component" value="Chromosome V"/>
</dbReference>
<dbReference type="PaxDb" id="6239-F26D2.12a"/>
<dbReference type="STRING" id="6239.F26D2.12a.1"/>
<dbReference type="Gene3D" id="3.10.100.10">
    <property type="entry name" value="Mannose-Binding Protein A, subunit A"/>
    <property type="match status" value="1"/>
</dbReference>
<dbReference type="CDD" id="cd00037">
    <property type="entry name" value="CLECT"/>
    <property type="match status" value="1"/>
</dbReference>
<evidence type="ECO:0000313" key="5">
    <source>
        <dbReference type="Proteomes" id="UP000001940"/>
    </source>
</evidence>
<dbReference type="SMR" id="D5MCU5"/>
<protein>
    <submittedName>
        <fullName evidence="4">C-type lectin domain-containing protein</fullName>
    </submittedName>
</protein>
<dbReference type="PANTHER" id="PTHR23124">
    <property type="entry name" value="C-TYPE LECTIN DOMAIN-CONTAINING PROTEIN-RELATED-RELATED"/>
    <property type="match status" value="1"/>
</dbReference>
<evidence type="ECO:0000313" key="4">
    <source>
        <dbReference type="EMBL" id="CBL43433.1"/>
    </source>
</evidence>
<dbReference type="SUPFAM" id="SSF56436">
    <property type="entry name" value="C-type lectin-like"/>
    <property type="match status" value="1"/>
</dbReference>
<name>D5MCU5_CAEEL</name>
<dbReference type="PROSITE" id="PS50041">
    <property type="entry name" value="C_TYPE_LECTIN_2"/>
    <property type="match status" value="1"/>
</dbReference>
<dbReference type="ExpressionAtlas" id="D5MCU5">
    <property type="expression patterns" value="differential"/>
</dbReference>
<feature type="region of interest" description="Disordered" evidence="1">
    <location>
        <begin position="48"/>
        <end position="84"/>
    </location>
</feature>
<dbReference type="InterPro" id="IPR016187">
    <property type="entry name" value="CTDL_fold"/>
</dbReference>
<dbReference type="PANTHER" id="PTHR23124:SF148">
    <property type="entry name" value="C-TYPE LECTIN DOMAIN-CONTAINING PROTEIN-RELATED"/>
    <property type="match status" value="1"/>
</dbReference>
<dbReference type="CTD" id="184966"/>
<accession>D5MCU5</accession>
<dbReference type="SMART" id="SM00034">
    <property type="entry name" value="CLECT"/>
    <property type="match status" value="1"/>
</dbReference>
<gene>
    <name evidence="4 6" type="primary">clec-234</name>
    <name evidence="4" type="ORF">CELE_F26D2.12</name>
    <name evidence="6" type="ORF">F26D2.12</name>
</gene>
<sequence length="241" mass="24778">MFTAFPIIPLLLSTVELINACIPTQQIETTAAPTTITTTTSLAPITTTSTARTTAPTTTTSLATTSAATSTTTTTTTTTVPTTTTTAIPCPTGWDGFERPSGPWCLRVYISPGNRAHAFSGCSAKGGSLSGVQNQAEIDYMASSYISLNGGAGFLWVGAQRTSPCLSSNLDASCTTLNSFEWTDGGKTTGTDGFIWQSGQPDNGGAALDEACCLLSSAAVLSDEQCLRADPTGYVCGQPGL</sequence>
<evidence type="ECO:0000259" key="3">
    <source>
        <dbReference type="PROSITE" id="PS50041"/>
    </source>
</evidence>
<keyword evidence="2" id="KW-0732">Signal</keyword>
<dbReference type="WormBase" id="F26D2.12a">
    <property type="protein sequence ID" value="CE44762"/>
    <property type="gene ID" value="WBGene00009150"/>
    <property type="gene designation" value="clec-234"/>
</dbReference>
<feature type="chain" id="PRO_5003074505" evidence="2">
    <location>
        <begin position="21"/>
        <end position="241"/>
    </location>
</feature>
<proteinExistence type="predicted"/>
<organism evidence="4 5">
    <name type="scientific">Caenorhabditis elegans</name>
    <dbReference type="NCBI Taxonomy" id="6239"/>
    <lineage>
        <taxon>Eukaryota</taxon>
        <taxon>Metazoa</taxon>
        <taxon>Ecdysozoa</taxon>
        <taxon>Nematoda</taxon>
        <taxon>Chromadorea</taxon>
        <taxon>Rhabditida</taxon>
        <taxon>Rhabditina</taxon>
        <taxon>Rhabditomorpha</taxon>
        <taxon>Rhabditoidea</taxon>
        <taxon>Rhabditidae</taxon>
        <taxon>Peloderinae</taxon>
        <taxon>Caenorhabditis</taxon>
    </lineage>
</organism>
<evidence type="ECO:0000256" key="1">
    <source>
        <dbReference type="SAM" id="MobiDB-lite"/>
    </source>
</evidence>
<dbReference type="PhylomeDB" id="D5MCU5"/>
<dbReference type="RefSeq" id="NP_001256707.1">
    <property type="nucleotide sequence ID" value="NM_001269778.2"/>
</dbReference>
<dbReference type="AGR" id="WB:WBGene00009150"/>
<dbReference type="EMBL" id="BX284605">
    <property type="protein sequence ID" value="CBL43433.1"/>
    <property type="molecule type" value="Genomic_DNA"/>
</dbReference>
<dbReference type="GeneID" id="184966"/>
<dbReference type="InterPro" id="IPR016186">
    <property type="entry name" value="C-type_lectin-like/link_sf"/>
</dbReference>
<dbReference type="FunCoup" id="D5MCU5">
    <property type="interactions" value="5"/>
</dbReference>
<keyword evidence="5" id="KW-1185">Reference proteome</keyword>
<dbReference type="eggNOG" id="KOG4297">
    <property type="taxonomic scope" value="Eukaryota"/>
</dbReference>
<feature type="signal peptide" evidence="2">
    <location>
        <begin position="1"/>
        <end position="20"/>
    </location>
</feature>
<feature type="domain" description="C-type lectin" evidence="3">
    <location>
        <begin position="101"/>
        <end position="226"/>
    </location>
</feature>
<dbReference type="AlphaFoldDB" id="D5MCU5"/>
<dbReference type="InterPro" id="IPR001304">
    <property type="entry name" value="C-type_lectin-like"/>
</dbReference>
<reference evidence="4 5" key="1">
    <citation type="journal article" date="1998" name="Science">
        <title>Genome sequence of the nematode C. elegans: a platform for investigating biology.</title>
        <authorList>
            <consortium name="The C. elegans sequencing consortium"/>
            <person name="Sulson J.E."/>
            <person name="Waterston R."/>
        </authorList>
    </citation>
    <scope>NUCLEOTIDE SEQUENCE [LARGE SCALE GENOMIC DNA]</scope>
    <source>
        <strain evidence="4 5">Bristol N2</strain>
    </source>
</reference>
<dbReference type="OrthoDB" id="441660at2759"/>
<evidence type="ECO:0000313" key="6">
    <source>
        <dbReference type="WormBase" id="F26D2.12a"/>
    </source>
</evidence>
<evidence type="ECO:0000256" key="2">
    <source>
        <dbReference type="SAM" id="SignalP"/>
    </source>
</evidence>
<dbReference type="InParanoid" id="D5MCU5"/>